<dbReference type="Proteomes" id="UP001144341">
    <property type="component" value="Unassembled WGS sequence"/>
</dbReference>
<protein>
    <submittedName>
        <fullName evidence="2">DUF4065 domain-containing protein</fullName>
    </submittedName>
</protein>
<comment type="caution">
    <text evidence="2">The sequence shown here is derived from an EMBL/GenBank/DDBJ whole genome shotgun (WGS) entry which is preliminary data.</text>
</comment>
<feature type="domain" description="Antitoxin SocA-like Panacea" evidence="1">
    <location>
        <begin position="44"/>
        <end position="151"/>
    </location>
</feature>
<dbReference type="RefSeq" id="WP_269416599.1">
    <property type="nucleotide sequence ID" value="NZ_JAPWGL010000004.1"/>
</dbReference>
<dbReference type="EMBL" id="JAPWGL010000004">
    <property type="protein sequence ID" value="MCZ4224938.1"/>
    <property type="molecule type" value="Genomic_DNA"/>
</dbReference>
<evidence type="ECO:0000313" key="3">
    <source>
        <dbReference type="Proteomes" id="UP001144341"/>
    </source>
</evidence>
<dbReference type="InterPro" id="IPR025272">
    <property type="entry name" value="SocA_Panacea"/>
</dbReference>
<proteinExistence type="predicted"/>
<accession>A0ABT4L4F8</accession>
<keyword evidence="3" id="KW-1185">Reference proteome</keyword>
<evidence type="ECO:0000259" key="1">
    <source>
        <dbReference type="Pfam" id="PF13274"/>
    </source>
</evidence>
<sequence>MNQISKMAVHPKIPPFDYIVSKLKAWHSDLNPNNDADDLSKLKIMKLLFFVVAISSNRDQEGLLQTFDNFMALPYGHVESDIYANIDNSESYLFNDISLNLKPNSQPTDVDIELKDTIDNAINKLRLANQNLINYRAFDLVDISHKWQSWKTMYSLARKSGRYSMVIPKEMIMTELKTFVL</sequence>
<organism evidence="2 3">
    <name type="scientific">Pedobacter rhodius</name>
    <dbReference type="NCBI Taxonomy" id="3004098"/>
    <lineage>
        <taxon>Bacteria</taxon>
        <taxon>Pseudomonadati</taxon>
        <taxon>Bacteroidota</taxon>
        <taxon>Sphingobacteriia</taxon>
        <taxon>Sphingobacteriales</taxon>
        <taxon>Sphingobacteriaceae</taxon>
        <taxon>Pedobacter</taxon>
    </lineage>
</organism>
<evidence type="ECO:0000313" key="2">
    <source>
        <dbReference type="EMBL" id="MCZ4224938.1"/>
    </source>
</evidence>
<name>A0ABT4L4F8_9SPHI</name>
<reference evidence="2" key="1">
    <citation type="submission" date="2022-12" db="EMBL/GenBank/DDBJ databases">
        <title>Genome sequence of SJ11.</title>
        <authorList>
            <person name="Woo H."/>
        </authorList>
    </citation>
    <scope>NUCLEOTIDE SEQUENCE</scope>
    <source>
        <strain evidence="2">SJ11</strain>
    </source>
</reference>
<gene>
    <name evidence="2" type="ORF">O0931_16615</name>
</gene>
<dbReference type="Pfam" id="PF13274">
    <property type="entry name" value="SocA_Panacea"/>
    <property type="match status" value="1"/>
</dbReference>